<dbReference type="EMBL" id="VSRR010006207">
    <property type="protein sequence ID" value="MPC44281.1"/>
    <property type="molecule type" value="Genomic_DNA"/>
</dbReference>
<reference evidence="1 2" key="1">
    <citation type="submission" date="2019-05" db="EMBL/GenBank/DDBJ databases">
        <title>Another draft genome of Portunus trituberculatus and its Hox gene families provides insights of decapod evolution.</title>
        <authorList>
            <person name="Jeong J.-H."/>
            <person name="Song I."/>
            <person name="Kim S."/>
            <person name="Choi T."/>
            <person name="Kim D."/>
            <person name="Ryu S."/>
            <person name="Kim W."/>
        </authorList>
    </citation>
    <scope>NUCLEOTIDE SEQUENCE [LARGE SCALE GENOMIC DNA]</scope>
    <source>
        <tissue evidence="1">Muscle</tissue>
    </source>
</reference>
<evidence type="ECO:0000313" key="2">
    <source>
        <dbReference type="Proteomes" id="UP000324222"/>
    </source>
</evidence>
<name>A0A5B7FAW5_PORTR</name>
<gene>
    <name evidence="1" type="ORF">E2C01_037952</name>
</gene>
<sequence>MLPATTQITVNGLVVFSHNLVTRQTFHPLIIHVGVITYYISTIYSKIINTRELTYPRQAEHLNERTYEDCGTKVK</sequence>
<organism evidence="1 2">
    <name type="scientific">Portunus trituberculatus</name>
    <name type="common">Swimming crab</name>
    <name type="synonym">Neptunus trituberculatus</name>
    <dbReference type="NCBI Taxonomy" id="210409"/>
    <lineage>
        <taxon>Eukaryota</taxon>
        <taxon>Metazoa</taxon>
        <taxon>Ecdysozoa</taxon>
        <taxon>Arthropoda</taxon>
        <taxon>Crustacea</taxon>
        <taxon>Multicrustacea</taxon>
        <taxon>Malacostraca</taxon>
        <taxon>Eumalacostraca</taxon>
        <taxon>Eucarida</taxon>
        <taxon>Decapoda</taxon>
        <taxon>Pleocyemata</taxon>
        <taxon>Brachyura</taxon>
        <taxon>Eubrachyura</taxon>
        <taxon>Portunoidea</taxon>
        <taxon>Portunidae</taxon>
        <taxon>Portuninae</taxon>
        <taxon>Portunus</taxon>
    </lineage>
</organism>
<proteinExistence type="predicted"/>
<dbReference type="AlphaFoldDB" id="A0A5B7FAW5"/>
<evidence type="ECO:0000313" key="1">
    <source>
        <dbReference type="EMBL" id="MPC44281.1"/>
    </source>
</evidence>
<protein>
    <submittedName>
        <fullName evidence="1">Uncharacterized protein</fullName>
    </submittedName>
</protein>
<accession>A0A5B7FAW5</accession>
<keyword evidence="2" id="KW-1185">Reference proteome</keyword>
<dbReference type="Proteomes" id="UP000324222">
    <property type="component" value="Unassembled WGS sequence"/>
</dbReference>
<comment type="caution">
    <text evidence="1">The sequence shown here is derived from an EMBL/GenBank/DDBJ whole genome shotgun (WGS) entry which is preliminary data.</text>
</comment>